<proteinExistence type="predicted"/>
<feature type="domain" description="C2" evidence="7">
    <location>
        <begin position="156"/>
        <end position="293"/>
    </location>
</feature>
<keyword evidence="5" id="KW-0472">Membrane</keyword>
<evidence type="ECO:0000259" key="7">
    <source>
        <dbReference type="PROSITE" id="PS50004"/>
    </source>
</evidence>
<feature type="region of interest" description="Disordered" evidence="6">
    <location>
        <begin position="448"/>
        <end position="468"/>
    </location>
</feature>
<dbReference type="InterPro" id="IPR006614">
    <property type="entry name" value="Peroxin/Ferlin"/>
</dbReference>
<evidence type="ECO:0000256" key="1">
    <source>
        <dbReference type="ARBA" id="ARBA00004167"/>
    </source>
</evidence>
<evidence type="ECO:0000256" key="4">
    <source>
        <dbReference type="ARBA" id="ARBA00022989"/>
    </source>
</evidence>
<dbReference type="Proteomes" id="UP000225706">
    <property type="component" value="Unassembled WGS sequence"/>
</dbReference>
<dbReference type="EMBL" id="LSMT01000183">
    <property type="protein sequence ID" value="PFX24191.1"/>
    <property type="molecule type" value="Genomic_DNA"/>
</dbReference>
<organism evidence="8 9">
    <name type="scientific">Stylophora pistillata</name>
    <name type="common">Smooth cauliflower coral</name>
    <dbReference type="NCBI Taxonomy" id="50429"/>
    <lineage>
        <taxon>Eukaryota</taxon>
        <taxon>Metazoa</taxon>
        <taxon>Cnidaria</taxon>
        <taxon>Anthozoa</taxon>
        <taxon>Hexacorallia</taxon>
        <taxon>Scleractinia</taxon>
        <taxon>Astrocoeniina</taxon>
        <taxon>Pocilloporidae</taxon>
        <taxon>Stylophora</taxon>
    </lineage>
</organism>
<comment type="caution">
    <text evidence="8">The sequence shown here is derived from an EMBL/GenBank/DDBJ whole genome shotgun (WGS) entry which is preliminary data.</text>
</comment>
<evidence type="ECO:0000256" key="6">
    <source>
        <dbReference type="SAM" id="MobiDB-lite"/>
    </source>
</evidence>
<sequence>MLPTNSKSGHYLEVDVVQHGDKIDEKEKIKCPEGWEWTRNWQVDDNRAVDGEGWEYSVDVSYGVYGAIQKAYHLVRRRRWVRERLLKDPKAVIKQKELEEFEKEGWEYAPIFTAKFHHKERKIDFVRRRRWHRRMVSKGGKDAKVSMPPVCLLELEDEEESKSCLRNIPRMFVTFEKPHKYQMWAYIYQARNLLAMDESGMNDSYVRVAFCKQSAVTEVLTQTLCPTWDQTLIFDNVEIYESVENIAKSPPSVVVEVFDKDTVGKDGFLGRCVMSPTVRLHGHETPEPQLQWFTIKRGDEEGGDILAACELFLDEDAELPFTPPMRGDLYTVRSGVRPKLQRSAIEVLCWGVRNMKKFELTSVTSPSIEFECAGGLVQSDVIKDTKKNPNFEKPVLTRMIVNLPVEEMYTPALNIRVRDNRSFGRRPIVGVHSVRSFQKYRCATPQIIDQTDSGPRGPQKKGIADNVSTKSEEGSYVVNIKEWKKVKKKKKKEEIPEESLDWWSKFFASIGDEEKCGEFLNQGYDKMTVYQTELEKVQKFNGFEDFINTFPIYRGRAKSREEEADTIVGEFKGTFRVYPMPEDERNSPLPDTVFTNLPPGKPVECIVRLYVIKALELQPRDDSGTADPYLVVTLGDRKFDDKDVYKPYTVNPVFGRLFEFTATIPLVKDLKIAVMDYDLIGRDDVIGETQIDLEQRLLSRHRATCGCSKSYCKSGPNKWRDGRKPRTILRDWCVMRNKSLPLYTDEPCSVVVDEQTYTLAEFEEGTIIHTHLGKEQSRLALHVLNKLNIVPEHVETRGLYNKTQQPTMEQGKLQLWVDIFPVTEGKAPAAVDITPREPQDLMFDRDSGHKTFLEDVFEIEARMIPGGNWRPASAPWTNVGKDGFLGRCVMSPTVRLHGHETPEPQLQWFTIKRGDEEGGDILAACELFLDEDAELPFIPPMRGDLYTVRSGVRPKLERSAIEILCWGVRNMKKFELTSVTSPSIEFECAGGLVQSDVIKDIKKNPNFENPVLTRMIVNLPVEEMYTPALNIRVRDNRSFGRRPIVGVHSVRSFQKYRCATPQIIEQTDSGPRGPQKKGDEEKCGEFLNQGYDKMTVYQTELEKVQEFNGFEDFISTFPIYRGRAKSREEEADTIVGEFKGTFRVYPMPQDERNSPLPDTVFTNLPPSKPVECIVRLYVIKALELQPRDDSGTGKLEMTLEIMKRPEAEAKPAGLGRDEPNKNPTLDEPK</sequence>
<evidence type="ECO:0000256" key="2">
    <source>
        <dbReference type="ARBA" id="ARBA00022692"/>
    </source>
</evidence>
<dbReference type="OrthoDB" id="5953065at2759"/>
<accession>A0A2B4S2R5</accession>
<evidence type="ECO:0000313" key="8">
    <source>
        <dbReference type="EMBL" id="PFX24191.1"/>
    </source>
</evidence>
<dbReference type="STRING" id="50429.A0A2B4S2R5"/>
<dbReference type="InterPro" id="IPR000008">
    <property type="entry name" value="C2_dom"/>
</dbReference>
<keyword evidence="2" id="KW-0812">Transmembrane</keyword>
<dbReference type="InterPro" id="IPR055072">
    <property type="entry name" value="Ferlin_DSRM"/>
</dbReference>
<dbReference type="SUPFAM" id="SSF49562">
    <property type="entry name" value="C2 domain (Calcium/lipid-binding domain, CaLB)"/>
    <property type="match status" value="4"/>
</dbReference>
<evidence type="ECO:0000256" key="3">
    <source>
        <dbReference type="ARBA" id="ARBA00022737"/>
    </source>
</evidence>
<keyword evidence="4" id="KW-1133">Transmembrane helix</keyword>
<protein>
    <submittedName>
        <fullName evidence="8">Myoferlin</fullName>
    </submittedName>
</protein>
<keyword evidence="9" id="KW-1185">Reference proteome</keyword>
<dbReference type="Pfam" id="PF22901">
    <property type="entry name" value="dsrm_Ferlin"/>
    <property type="match status" value="1"/>
</dbReference>
<evidence type="ECO:0000313" key="9">
    <source>
        <dbReference type="Proteomes" id="UP000225706"/>
    </source>
</evidence>
<dbReference type="CDD" id="cd04017">
    <property type="entry name" value="C2D_Ferlin"/>
    <property type="match status" value="1"/>
</dbReference>
<keyword evidence="3" id="KW-0677">Repeat</keyword>
<dbReference type="GO" id="GO:0007009">
    <property type="term" value="P:plasma membrane organization"/>
    <property type="evidence" value="ECO:0007669"/>
    <property type="project" value="TreeGrafter"/>
</dbReference>
<dbReference type="PANTHER" id="PTHR12546">
    <property type="entry name" value="FER-1-LIKE"/>
    <property type="match status" value="1"/>
</dbReference>
<dbReference type="InterPro" id="IPR037721">
    <property type="entry name" value="Ferlin"/>
</dbReference>
<dbReference type="PANTHER" id="PTHR12546:SF33">
    <property type="entry name" value="SPERM VESICLE FUSION PROTEIN FER-1"/>
    <property type="match status" value="1"/>
</dbReference>
<feature type="region of interest" description="Disordered" evidence="6">
    <location>
        <begin position="1203"/>
        <end position="1229"/>
    </location>
</feature>
<reference evidence="9" key="1">
    <citation type="journal article" date="2017" name="bioRxiv">
        <title>Comparative analysis of the genomes of Stylophora pistillata and Acropora digitifera provides evidence for extensive differences between species of corals.</title>
        <authorList>
            <person name="Voolstra C.R."/>
            <person name="Li Y."/>
            <person name="Liew Y.J."/>
            <person name="Baumgarten S."/>
            <person name="Zoccola D."/>
            <person name="Flot J.-F."/>
            <person name="Tambutte S."/>
            <person name="Allemand D."/>
            <person name="Aranda M."/>
        </authorList>
    </citation>
    <scope>NUCLEOTIDE SEQUENCE [LARGE SCALE GENOMIC DNA]</scope>
</reference>
<dbReference type="SMART" id="SM00239">
    <property type="entry name" value="C2"/>
    <property type="match status" value="2"/>
</dbReference>
<gene>
    <name evidence="8" type="primary">MYOF</name>
    <name evidence="8" type="ORF">AWC38_SpisGene11204</name>
</gene>
<dbReference type="SMART" id="SM00694">
    <property type="entry name" value="DysFC"/>
    <property type="match status" value="2"/>
</dbReference>
<dbReference type="InterPro" id="IPR037723">
    <property type="entry name" value="C2D_Ferlin"/>
</dbReference>
<dbReference type="CDD" id="cd04037">
    <property type="entry name" value="C2E_Ferlin"/>
    <property type="match status" value="1"/>
</dbReference>
<evidence type="ECO:0000256" key="5">
    <source>
        <dbReference type="ARBA" id="ARBA00023136"/>
    </source>
</evidence>
<name>A0A2B4S2R5_STYPI</name>
<dbReference type="FunFam" id="2.60.40.150:FF:000026">
    <property type="entry name" value="dysferlin isoform X2"/>
    <property type="match status" value="1"/>
</dbReference>
<dbReference type="PROSITE" id="PS50004">
    <property type="entry name" value="C2"/>
    <property type="match status" value="2"/>
</dbReference>
<dbReference type="GO" id="GO:0016020">
    <property type="term" value="C:membrane"/>
    <property type="evidence" value="ECO:0007669"/>
    <property type="project" value="UniProtKB-SubCell"/>
</dbReference>
<dbReference type="InterPro" id="IPR037724">
    <property type="entry name" value="C2E_Ferlin"/>
</dbReference>
<feature type="domain" description="C2" evidence="7">
    <location>
        <begin position="588"/>
        <end position="706"/>
    </location>
</feature>
<dbReference type="AlphaFoldDB" id="A0A2B4S2R5"/>
<dbReference type="InterPro" id="IPR035892">
    <property type="entry name" value="C2_domain_sf"/>
</dbReference>
<dbReference type="Gene3D" id="2.60.40.150">
    <property type="entry name" value="C2 domain"/>
    <property type="match status" value="2"/>
</dbReference>
<dbReference type="Pfam" id="PF00168">
    <property type="entry name" value="C2"/>
    <property type="match status" value="1"/>
</dbReference>
<comment type="subcellular location">
    <subcellularLocation>
        <location evidence="1">Membrane</location>
        <topology evidence="1">Single-pass membrane protein</topology>
    </subcellularLocation>
</comment>
<dbReference type="GO" id="GO:0061025">
    <property type="term" value="P:membrane fusion"/>
    <property type="evidence" value="ECO:0007669"/>
    <property type="project" value="TreeGrafter"/>
</dbReference>